<organism evidence="3 4">
    <name type="scientific">Reticulomyxa filosa</name>
    <dbReference type="NCBI Taxonomy" id="46433"/>
    <lineage>
        <taxon>Eukaryota</taxon>
        <taxon>Sar</taxon>
        <taxon>Rhizaria</taxon>
        <taxon>Retaria</taxon>
        <taxon>Foraminifera</taxon>
        <taxon>Monothalamids</taxon>
        <taxon>Reticulomyxidae</taxon>
        <taxon>Reticulomyxa</taxon>
    </lineage>
</organism>
<comment type="caution">
    <text evidence="3">The sequence shown here is derived from an EMBL/GenBank/DDBJ whole genome shotgun (WGS) entry which is preliminary data.</text>
</comment>
<evidence type="ECO:0000256" key="1">
    <source>
        <dbReference type="SAM" id="Coils"/>
    </source>
</evidence>
<name>X6NZR7_RETFI</name>
<keyword evidence="1" id="KW-0175">Coiled coil</keyword>
<feature type="compositionally biased region" description="Polar residues" evidence="2">
    <location>
        <begin position="216"/>
        <end position="225"/>
    </location>
</feature>
<dbReference type="AlphaFoldDB" id="X6NZR7"/>
<dbReference type="EMBL" id="ASPP01004920">
    <property type="protein sequence ID" value="ETO31456.1"/>
    <property type="molecule type" value="Genomic_DNA"/>
</dbReference>
<feature type="region of interest" description="Disordered" evidence="2">
    <location>
        <begin position="172"/>
        <end position="191"/>
    </location>
</feature>
<evidence type="ECO:0000313" key="4">
    <source>
        <dbReference type="Proteomes" id="UP000023152"/>
    </source>
</evidence>
<protein>
    <submittedName>
        <fullName evidence="3">Uncharacterized protein</fullName>
    </submittedName>
</protein>
<feature type="region of interest" description="Disordered" evidence="2">
    <location>
        <begin position="197"/>
        <end position="226"/>
    </location>
</feature>
<feature type="compositionally biased region" description="Basic residues" evidence="2">
    <location>
        <begin position="201"/>
        <end position="211"/>
    </location>
</feature>
<keyword evidence="4" id="KW-1185">Reference proteome</keyword>
<reference evidence="3 4" key="1">
    <citation type="journal article" date="2013" name="Curr. Biol.">
        <title>The Genome of the Foraminiferan Reticulomyxa filosa.</title>
        <authorList>
            <person name="Glockner G."/>
            <person name="Hulsmann N."/>
            <person name="Schleicher M."/>
            <person name="Noegel A.A."/>
            <person name="Eichinger L."/>
            <person name="Gallinger C."/>
            <person name="Pawlowski J."/>
            <person name="Sierra R."/>
            <person name="Euteneuer U."/>
            <person name="Pillet L."/>
            <person name="Moustafa A."/>
            <person name="Platzer M."/>
            <person name="Groth M."/>
            <person name="Szafranski K."/>
            <person name="Schliwa M."/>
        </authorList>
    </citation>
    <scope>NUCLEOTIDE SEQUENCE [LARGE SCALE GENOMIC DNA]</scope>
</reference>
<evidence type="ECO:0000313" key="3">
    <source>
        <dbReference type="EMBL" id="ETO31456.1"/>
    </source>
</evidence>
<feature type="coiled-coil region" evidence="1">
    <location>
        <begin position="323"/>
        <end position="357"/>
    </location>
</feature>
<gene>
    <name evidence="3" type="ORF">RFI_05663</name>
</gene>
<dbReference type="Proteomes" id="UP000023152">
    <property type="component" value="Unassembled WGS sequence"/>
</dbReference>
<sequence>MLCVEIDINRDPKNQADHIHNASIFLKTLVDFLNAESTYINSADLGTGKMDALLQAIIILEKLLYSHIPGKFKTYFFKIFGNTQFINFIFCCQHFLNLSKIHKDVLFVCKFKENLTENGTNRENESHPLFPQQVPEKTLPLDNAFDTNQPAVVTTAKLVAYFNLNEQVPLSKDLSTNSQNQAGDDDDQNQRELDQTLSQKKEKKSKPKKKSFHEQLPNSSKTNLNKIEKKQNFSTQKKLKNQNLSFLRKNFQSTPKKEPKTREQALIQLLTKKQNEKTCTDLKWLLKMESVIEQGVLLRTVNQNFDEESTLQKVYQETQKLEKKILQSCYQEYKEKLKQLQEDLNNKTQGIQNLYKKKQKSKCFSFLQTSFRDQYDILEQELEMRRKINKMEILHEKKELRSIKKAIQENRNNQLEKLSEIIRDVNTGPQQNQTKFKKAVQQILSQRGLGTIQK</sequence>
<evidence type="ECO:0000256" key="2">
    <source>
        <dbReference type="SAM" id="MobiDB-lite"/>
    </source>
</evidence>
<proteinExistence type="predicted"/>
<accession>X6NZR7</accession>